<comment type="similarity">
    <text evidence="1">Belongs to the CSN7/EIF3M family. CSN7 subfamily.</text>
</comment>
<evidence type="ECO:0000256" key="3">
    <source>
        <dbReference type="ARBA" id="ARBA00022540"/>
    </source>
</evidence>
<comment type="subcellular location">
    <subcellularLocation>
        <location evidence="5">Cytoplasm</location>
    </subcellularLocation>
</comment>
<dbReference type="InterPro" id="IPR045237">
    <property type="entry name" value="COPS7/eIF3m"/>
</dbReference>
<keyword evidence="9" id="KW-1185">Reference proteome</keyword>
<evidence type="ECO:0000256" key="4">
    <source>
        <dbReference type="ARBA" id="ARBA00022917"/>
    </source>
</evidence>
<keyword evidence="4 5" id="KW-0648">Protein biosynthesis</keyword>
<comment type="similarity">
    <text evidence="5">Belongs to the eIF-3 subunit M family.</text>
</comment>
<evidence type="ECO:0000259" key="7">
    <source>
        <dbReference type="PROSITE" id="PS50250"/>
    </source>
</evidence>
<name>A0A642V4G4_9ASCO</name>
<dbReference type="InterPro" id="IPR040750">
    <property type="entry name" value="eIF3m_C_helix"/>
</dbReference>
<dbReference type="PANTHER" id="PTHR15350:SF2">
    <property type="entry name" value="EUKARYOTIC TRANSLATION INITIATION FACTOR 3 SUBUNIT M"/>
    <property type="match status" value="1"/>
</dbReference>
<dbReference type="Pfam" id="PF18005">
    <property type="entry name" value="eIF3m_C_helix"/>
    <property type="match status" value="1"/>
</dbReference>
<dbReference type="SMART" id="SM00088">
    <property type="entry name" value="PINT"/>
    <property type="match status" value="1"/>
</dbReference>
<gene>
    <name evidence="8" type="ORF">TRICI_003271</name>
</gene>
<dbReference type="VEuPathDB" id="FungiDB:TRICI_003271"/>
<accession>A0A642V4G4</accession>
<comment type="function">
    <text evidence="5">Component of the eukaryotic translation initiation factor 3 (eIF-3) complex, which is involved in protein synthesis of a specialized repertoire of mRNAs and, together with other initiation factors, stimulates binding of mRNA and methionyl-tRNAi to the 40S ribosome. The eIF-3 complex specifically targets and initiates translation of a subset of mRNAs involved in cell proliferation.</text>
</comment>
<dbReference type="OrthoDB" id="10267031at2759"/>
<comment type="caution">
    <text evidence="8">The sequence shown here is derived from an EMBL/GenBank/DDBJ whole genome shotgun (WGS) entry which is preliminary data.</text>
</comment>
<dbReference type="SUPFAM" id="SSF48371">
    <property type="entry name" value="ARM repeat"/>
    <property type="match status" value="1"/>
</dbReference>
<sequence>MEESQQLNYMIVDGLLGDYVQEVAAYLDQLNGLEAGAEGGLEDSTSKLMEDESPENQEETFKAIAEQSNVLNKAPEKEFESAYNLVLHILTFSSKLTEILPILLNNLTQQPPSFPNGSLMVLSVLTNLFNILPVRSPLRYQVFDTILGFANQTSNGHLLVNQLKHLPKWIEEWGVGDAERQNVYVKVSQVLASLDSEASYRYLHDAVSCISPDSASAPASVELTARLVKLALVSDDIYDFDDILALSAVQKLKDTAADLYRLLEIVSSGDFQSFSTYSAKLGDDVDMAAIEAKVKVLALANLAFQSSASITYASIAAAIQVPEEEVELWVIDAIRAGLVEGRLCQMEQRFDIHRATPIGKFGEEEWKEVSARLDKWKSSLREVYDVIRNARESAQKEKANKLKQQQQQQQPPVQQQVA</sequence>
<keyword evidence="2 5" id="KW-0963">Cytoplasm</keyword>
<proteinExistence type="inferred from homology"/>
<protein>
    <recommendedName>
        <fullName evidence="5">Eukaryotic translation initiation factor 3 subunit M</fullName>
        <shortName evidence="5">eIF3m</shortName>
    </recommendedName>
</protein>
<dbReference type="AlphaFoldDB" id="A0A642V4G4"/>
<dbReference type="GO" id="GO:0001732">
    <property type="term" value="P:formation of cytoplasmic translation initiation complex"/>
    <property type="evidence" value="ECO:0007669"/>
    <property type="project" value="UniProtKB-UniRule"/>
</dbReference>
<dbReference type="InterPro" id="IPR016024">
    <property type="entry name" value="ARM-type_fold"/>
</dbReference>
<feature type="domain" description="PCI" evidence="7">
    <location>
        <begin position="198"/>
        <end position="357"/>
    </location>
</feature>
<dbReference type="GO" id="GO:0071541">
    <property type="term" value="C:eukaryotic translation initiation factor 3 complex, eIF3m"/>
    <property type="evidence" value="ECO:0007669"/>
    <property type="project" value="UniProtKB-UniRule"/>
</dbReference>
<dbReference type="PROSITE" id="PS50250">
    <property type="entry name" value="PCI"/>
    <property type="match status" value="1"/>
</dbReference>
<dbReference type="HAMAP" id="MF_03012">
    <property type="entry name" value="eIF3m"/>
    <property type="match status" value="1"/>
</dbReference>
<evidence type="ECO:0000256" key="6">
    <source>
        <dbReference type="SAM" id="MobiDB-lite"/>
    </source>
</evidence>
<evidence type="ECO:0000313" key="8">
    <source>
        <dbReference type="EMBL" id="KAA8913069.1"/>
    </source>
</evidence>
<evidence type="ECO:0000256" key="1">
    <source>
        <dbReference type="ARBA" id="ARBA00008482"/>
    </source>
</evidence>
<dbReference type="EMBL" id="SWFS01000237">
    <property type="protein sequence ID" value="KAA8913069.1"/>
    <property type="molecule type" value="Genomic_DNA"/>
</dbReference>
<reference evidence="8" key="1">
    <citation type="journal article" date="2019" name="G3 (Bethesda)">
        <title>Genome Assemblies of Two Rare Opportunistic Yeast Pathogens: Diutina rugosa (syn. Candida rugosa) and Trichomonascus ciferrii (syn. Candida ciferrii).</title>
        <authorList>
            <person name="Mixao V."/>
            <person name="Saus E."/>
            <person name="Hansen A.P."/>
            <person name="Lass-Florl C."/>
            <person name="Gabaldon T."/>
        </authorList>
    </citation>
    <scope>NUCLEOTIDE SEQUENCE</scope>
    <source>
        <strain evidence="8">CBS 4856</strain>
    </source>
</reference>
<evidence type="ECO:0000256" key="5">
    <source>
        <dbReference type="HAMAP-Rule" id="MF_03012"/>
    </source>
</evidence>
<evidence type="ECO:0000313" key="9">
    <source>
        <dbReference type="Proteomes" id="UP000761534"/>
    </source>
</evidence>
<dbReference type="PANTHER" id="PTHR15350">
    <property type="entry name" value="COP9 SIGNALOSOME COMPLEX SUBUNIT 7/DENDRITIC CELL PROTEIN GA17"/>
    <property type="match status" value="1"/>
</dbReference>
<dbReference type="GO" id="GO:0003743">
    <property type="term" value="F:translation initiation factor activity"/>
    <property type="evidence" value="ECO:0007669"/>
    <property type="project" value="UniProtKB-UniRule"/>
</dbReference>
<dbReference type="InterPro" id="IPR027528">
    <property type="entry name" value="eIF3m"/>
</dbReference>
<keyword evidence="3 5" id="KW-0396">Initiation factor</keyword>
<comment type="subunit">
    <text evidence="5">Component of the eukaryotic translation initiation factor 3 (eIF-3) complex.</text>
</comment>
<dbReference type="InterPro" id="IPR000717">
    <property type="entry name" value="PCI_dom"/>
</dbReference>
<dbReference type="Pfam" id="PF01399">
    <property type="entry name" value="PCI"/>
    <property type="match status" value="1"/>
</dbReference>
<organism evidence="8 9">
    <name type="scientific">Trichomonascus ciferrii</name>
    <dbReference type="NCBI Taxonomy" id="44093"/>
    <lineage>
        <taxon>Eukaryota</taxon>
        <taxon>Fungi</taxon>
        <taxon>Dikarya</taxon>
        <taxon>Ascomycota</taxon>
        <taxon>Saccharomycotina</taxon>
        <taxon>Dipodascomycetes</taxon>
        <taxon>Dipodascales</taxon>
        <taxon>Trichomonascaceae</taxon>
        <taxon>Trichomonascus</taxon>
        <taxon>Trichomonascus ciferrii complex</taxon>
    </lineage>
</organism>
<dbReference type="GO" id="GO:0016282">
    <property type="term" value="C:eukaryotic 43S preinitiation complex"/>
    <property type="evidence" value="ECO:0007669"/>
    <property type="project" value="UniProtKB-UniRule"/>
</dbReference>
<feature type="compositionally biased region" description="Low complexity" evidence="6">
    <location>
        <begin position="404"/>
        <end position="418"/>
    </location>
</feature>
<dbReference type="GO" id="GO:0033290">
    <property type="term" value="C:eukaryotic 48S preinitiation complex"/>
    <property type="evidence" value="ECO:0007669"/>
    <property type="project" value="UniProtKB-UniRule"/>
</dbReference>
<dbReference type="Proteomes" id="UP000761534">
    <property type="component" value="Unassembled WGS sequence"/>
</dbReference>
<evidence type="ECO:0000256" key="2">
    <source>
        <dbReference type="ARBA" id="ARBA00022490"/>
    </source>
</evidence>
<feature type="region of interest" description="Disordered" evidence="6">
    <location>
        <begin position="394"/>
        <end position="418"/>
    </location>
</feature>